<protein>
    <submittedName>
        <fullName evidence="1">Uncharacterized protein</fullName>
    </submittedName>
</protein>
<dbReference type="OrthoDB" id="410126at2759"/>
<evidence type="ECO:0000313" key="2">
    <source>
        <dbReference type="Proteomes" id="UP000649617"/>
    </source>
</evidence>
<sequence>TLVHSESEPNLVAAFEDLCWLCKEVGGFDLKSQLVQVHADYAPGIAAARRQRRTKKLDPDVAKICELSDLTRCLPTLQLADVIWQVIF</sequence>
<dbReference type="Proteomes" id="UP000649617">
    <property type="component" value="Unassembled WGS sequence"/>
</dbReference>
<name>A0A812UCC2_SYMPI</name>
<evidence type="ECO:0000313" key="1">
    <source>
        <dbReference type="EMBL" id="CAE7561114.1"/>
    </source>
</evidence>
<dbReference type="AlphaFoldDB" id="A0A812UCC2"/>
<gene>
    <name evidence="1" type="ORF">SPIL2461_LOCUS15004</name>
</gene>
<comment type="caution">
    <text evidence="1">The sequence shown here is derived from an EMBL/GenBank/DDBJ whole genome shotgun (WGS) entry which is preliminary data.</text>
</comment>
<feature type="non-terminal residue" evidence="1">
    <location>
        <position position="88"/>
    </location>
</feature>
<reference evidence="1" key="1">
    <citation type="submission" date="2021-02" db="EMBL/GenBank/DDBJ databases">
        <authorList>
            <person name="Dougan E. K."/>
            <person name="Rhodes N."/>
            <person name="Thang M."/>
            <person name="Chan C."/>
        </authorList>
    </citation>
    <scope>NUCLEOTIDE SEQUENCE</scope>
</reference>
<organism evidence="1 2">
    <name type="scientific">Symbiodinium pilosum</name>
    <name type="common">Dinoflagellate</name>
    <dbReference type="NCBI Taxonomy" id="2952"/>
    <lineage>
        <taxon>Eukaryota</taxon>
        <taxon>Sar</taxon>
        <taxon>Alveolata</taxon>
        <taxon>Dinophyceae</taxon>
        <taxon>Suessiales</taxon>
        <taxon>Symbiodiniaceae</taxon>
        <taxon>Symbiodinium</taxon>
    </lineage>
</organism>
<keyword evidence="2" id="KW-1185">Reference proteome</keyword>
<accession>A0A812UCC2</accession>
<dbReference type="EMBL" id="CAJNIZ010035658">
    <property type="protein sequence ID" value="CAE7561114.1"/>
    <property type="molecule type" value="Genomic_DNA"/>
</dbReference>
<feature type="non-terminal residue" evidence="1">
    <location>
        <position position="1"/>
    </location>
</feature>
<proteinExistence type="predicted"/>